<sequence length="57" mass="5407">AGLFGTDVVLAFAGEVCEGPLSDAGATEAIAILLSTGCLSADAVGVILGTSACFACS</sequence>
<accession>X1N8V8</accession>
<reference evidence="1" key="1">
    <citation type="journal article" date="2014" name="Front. Microbiol.">
        <title>High frequency of phylogenetically diverse reductive dehalogenase-homologous genes in deep subseafloor sedimentary metagenomes.</title>
        <authorList>
            <person name="Kawai M."/>
            <person name="Futagami T."/>
            <person name="Toyoda A."/>
            <person name="Takaki Y."/>
            <person name="Nishi S."/>
            <person name="Hori S."/>
            <person name="Arai W."/>
            <person name="Tsubouchi T."/>
            <person name="Morono Y."/>
            <person name="Uchiyama I."/>
            <person name="Ito T."/>
            <person name="Fujiyama A."/>
            <person name="Inagaki F."/>
            <person name="Takami H."/>
        </authorList>
    </citation>
    <scope>NUCLEOTIDE SEQUENCE</scope>
    <source>
        <strain evidence="1">Expedition CK06-06</strain>
    </source>
</reference>
<comment type="caution">
    <text evidence="1">The sequence shown here is derived from an EMBL/GenBank/DDBJ whole genome shotgun (WGS) entry which is preliminary data.</text>
</comment>
<name>X1N8V8_9ZZZZ</name>
<evidence type="ECO:0000313" key="1">
    <source>
        <dbReference type="EMBL" id="GAI23300.1"/>
    </source>
</evidence>
<proteinExistence type="predicted"/>
<dbReference type="AlphaFoldDB" id="X1N8V8"/>
<feature type="non-terminal residue" evidence="1">
    <location>
        <position position="1"/>
    </location>
</feature>
<protein>
    <submittedName>
        <fullName evidence="1">Uncharacterized protein</fullName>
    </submittedName>
</protein>
<organism evidence="1">
    <name type="scientific">marine sediment metagenome</name>
    <dbReference type="NCBI Taxonomy" id="412755"/>
    <lineage>
        <taxon>unclassified sequences</taxon>
        <taxon>metagenomes</taxon>
        <taxon>ecological metagenomes</taxon>
    </lineage>
</organism>
<gene>
    <name evidence="1" type="ORF">S06H3_24338</name>
</gene>
<dbReference type="EMBL" id="BARV01013504">
    <property type="protein sequence ID" value="GAI23300.1"/>
    <property type="molecule type" value="Genomic_DNA"/>
</dbReference>